<dbReference type="InterPro" id="IPR058017">
    <property type="entry name" value="At3g28540-like_C"/>
</dbReference>
<dbReference type="AlphaFoldDB" id="A0A059AQN0"/>
<organism evidence="11">
    <name type="scientific">Eucalyptus grandis</name>
    <name type="common">Flooded gum</name>
    <dbReference type="NCBI Taxonomy" id="71139"/>
    <lineage>
        <taxon>Eukaryota</taxon>
        <taxon>Viridiplantae</taxon>
        <taxon>Streptophyta</taxon>
        <taxon>Embryophyta</taxon>
        <taxon>Tracheophyta</taxon>
        <taxon>Spermatophyta</taxon>
        <taxon>Magnoliopsida</taxon>
        <taxon>eudicotyledons</taxon>
        <taxon>Gunneridae</taxon>
        <taxon>Pentapetalae</taxon>
        <taxon>rosids</taxon>
        <taxon>malvids</taxon>
        <taxon>Myrtales</taxon>
        <taxon>Myrtaceae</taxon>
        <taxon>Myrtoideae</taxon>
        <taxon>Eucalypteae</taxon>
        <taxon>Eucalyptus</taxon>
    </lineage>
</organism>
<dbReference type="SMART" id="SM00382">
    <property type="entry name" value="AAA"/>
    <property type="match status" value="1"/>
</dbReference>
<evidence type="ECO:0000256" key="2">
    <source>
        <dbReference type="ARBA" id="ARBA00007448"/>
    </source>
</evidence>
<dbReference type="OrthoDB" id="10251412at2759"/>
<protein>
    <recommendedName>
        <fullName evidence="10">AAA+ ATPase domain-containing protein</fullName>
    </recommendedName>
</protein>
<comment type="catalytic activity">
    <reaction evidence="6">
        <text>ATP + H2O = ADP + phosphate + H(+)</text>
        <dbReference type="Rhea" id="RHEA:13065"/>
        <dbReference type="ChEBI" id="CHEBI:15377"/>
        <dbReference type="ChEBI" id="CHEBI:15378"/>
        <dbReference type="ChEBI" id="CHEBI:30616"/>
        <dbReference type="ChEBI" id="CHEBI:43474"/>
        <dbReference type="ChEBI" id="CHEBI:456216"/>
    </reaction>
</comment>
<evidence type="ECO:0000256" key="6">
    <source>
        <dbReference type="ARBA" id="ARBA00049360"/>
    </source>
</evidence>
<dbReference type="PROSITE" id="PS00674">
    <property type="entry name" value="AAA"/>
    <property type="match status" value="1"/>
</dbReference>
<proteinExistence type="inferred from homology"/>
<evidence type="ECO:0000256" key="8">
    <source>
        <dbReference type="SAM" id="MobiDB-lite"/>
    </source>
</evidence>
<dbReference type="Gramene" id="KCW56153">
    <property type="protein sequence ID" value="KCW56153"/>
    <property type="gene ID" value="EUGRSUZ_I01907"/>
</dbReference>
<feature type="domain" description="AAA+ ATPase" evidence="10">
    <location>
        <begin position="245"/>
        <end position="401"/>
    </location>
</feature>
<dbReference type="Gene3D" id="3.40.50.300">
    <property type="entry name" value="P-loop containing nucleotide triphosphate hydrolases"/>
    <property type="match status" value="1"/>
</dbReference>
<evidence type="ECO:0000256" key="9">
    <source>
        <dbReference type="SAM" id="Phobius"/>
    </source>
</evidence>
<evidence type="ECO:0000256" key="7">
    <source>
        <dbReference type="RuleBase" id="RU003651"/>
    </source>
</evidence>
<dbReference type="SUPFAM" id="SSF52540">
    <property type="entry name" value="P-loop containing nucleoside triphosphate hydrolases"/>
    <property type="match status" value="1"/>
</dbReference>
<dbReference type="CDD" id="cd19510">
    <property type="entry name" value="RecA-like_BCS1"/>
    <property type="match status" value="1"/>
</dbReference>
<reference evidence="11" key="1">
    <citation type="submission" date="2013-07" db="EMBL/GenBank/DDBJ databases">
        <title>The genome of Eucalyptus grandis.</title>
        <authorList>
            <person name="Schmutz J."/>
            <person name="Hayes R."/>
            <person name="Myburg A."/>
            <person name="Tuskan G."/>
            <person name="Grattapaglia D."/>
            <person name="Rokhsar D.S."/>
        </authorList>
    </citation>
    <scope>NUCLEOTIDE SEQUENCE</scope>
    <source>
        <tissue evidence="11">Leaf extractions</tissue>
    </source>
</reference>
<evidence type="ECO:0000256" key="5">
    <source>
        <dbReference type="ARBA" id="ARBA00022842"/>
    </source>
</evidence>
<comment type="cofactor">
    <cofactor evidence="1">
        <name>Mg(2+)</name>
        <dbReference type="ChEBI" id="CHEBI:18420"/>
    </cofactor>
</comment>
<feature type="transmembrane region" description="Helical" evidence="9">
    <location>
        <begin position="18"/>
        <end position="36"/>
    </location>
</feature>
<keyword evidence="5" id="KW-0460">Magnesium</keyword>
<dbReference type="Gene3D" id="6.10.280.40">
    <property type="match status" value="1"/>
</dbReference>
<keyword evidence="9" id="KW-0812">Transmembrane</keyword>
<dbReference type="OMA" id="MFFWAMF"/>
<dbReference type="InterPro" id="IPR003959">
    <property type="entry name" value="ATPase_AAA_core"/>
</dbReference>
<dbReference type="InterPro" id="IPR025753">
    <property type="entry name" value="AAA_N_dom"/>
</dbReference>
<keyword evidence="9" id="KW-1133">Transmembrane helix</keyword>
<dbReference type="STRING" id="71139.A0A059AQN0"/>
<comment type="similarity">
    <text evidence="2">Belongs to the AAA ATPase family. BCS1 subfamily.</text>
</comment>
<dbReference type="Pfam" id="PF25568">
    <property type="entry name" value="AAA_lid_At3g28540"/>
    <property type="match status" value="1"/>
</dbReference>
<evidence type="ECO:0000313" key="11">
    <source>
        <dbReference type="EMBL" id="KCW56153.1"/>
    </source>
</evidence>
<dbReference type="InterPro" id="IPR003593">
    <property type="entry name" value="AAA+_ATPase"/>
</dbReference>
<evidence type="ECO:0000256" key="1">
    <source>
        <dbReference type="ARBA" id="ARBA00001946"/>
    </source>
</evidence>
<dbReference type="eggNOG" id="KOG0743">
    <property type="taxonomic scope" value="Eukaryota"/>
</dbReference>
<sequence>MKIDQPIKTANSGGGGNAFAHLGSVVAGMMFAWAILQQFLPPDLRAYVTKYSQRFLRYVYPYIQITFNEYTGERLMRSEAYLAIENYLSSAATTQAKRLKGDLVKNNQSLVVSMDDHEEVSDKHNGVKLWWASGKKESRRRASSFHADGVDESGYYKLTFHKAQRELVFGPYLRHVLKQGKEIRFQNRQRKLYTNNNWYWTHVVFEHPANFKTLAMDPSEKQEIINDLITFSKNEEFYARIGRAWKRGYLLFGPPGTGKSTMIAAMANLLNYDIYDLELTAVKDNTSLRRLLIETSSKSIIVIEDIDCSLDLTGQRKKAAKVEEVKDGEASNQAKRAEKDPDGEKASRVTLSGLLNFIDGLWSSCGGERLLVFTTNHIEKLDPALIRKGRMDKHVKLSYCRFEAFKVLAKNYLEIDTHPLFDHIGKLLNEVDLTPADVAEHLMPKSASNNVEVCLESLVEALEEAKTAKLKGEEGTEEVKTETKDLVFVSGSPEGD</sequence>
<dbReference type="InterPro" id="IPR050747">
    <property type="entry name" value="Mitochondrial_chaperone_BCS1"/>
</dbReference>
<dbReference type="KEGG" id="egr:104419336"/>
<feature type="compositionally biased region" description="Basic and acidic residues" evidence="8">
    <location>
        <begin position="469"/>
        <end position="485"/>
    </location>
</feature>
<evidence type="ECO:0000256" key="4">
    <source>
        <dbReference type="ARBA" id="ARBA00022840"/>
    </source>
</evidence>
<dbReference type="PANTHER" id="PTHR23070">
    <property type="entry name" value="BCS1 AAA-TYPE ATPASE"/>
    <property type="match status" value="1"/>
</dbReference>
<keyword evidence="7" id="KW-0547">Nucleotide-binding</keyword>
<feature type="region of interest" description="Disordered" evidence="8">
    <location>
        <begin position="469"/>
        <end position="496"/>
    </location>
</feature>
<dbReference type="Pfam" id="PF14363">
    <property type="entry name" value="AAA_assoc"/>
    <property type="match status" value="1"/>
</dbReference>
<evidence type="ECO:0000256" key="3">
    <source>
        <dbReference type="ARBA" id="ARBA00022801"/>
    </source>
</evidence>
<feature type="region of interest" description="Disordered" evidence="8">
    <location>
        <begin position="323"/>
        <end position="344"/>
    </location>
</feature>
<dbReference type="InterPro" id="IPR003960">
    <property type="entry name" value="ATPase_AAA_CS"/>
</dbReference>
<dbReference type="EMBL" id="KK198761">
    <property type="protein sequence ID" value="KCW56153.1"/>
    <property type="molecule type" value="Genomic_DNA"/>
</dbReference>
<dbReference type="GO" id="GO:0005524">
    <property type="term" value="F:ATP binding"/>
    <property type="evidence" value="ECO:0007669"/>
    <property type="project" value="UniProtKB-KW"/>
</dbReference>
<keyword evidence="4 7" id="KW-0067">ATP-binding</keyword>
<keyword evidence="3" id="KW-0378">Hydrolase</keyword>
<keyword evidence="9" id="KW-0472">Membrane</keyword>
<evidence type="ECO:0000259" key="10">
    <source>
        <dbReference type="SMART" id="SM00382"/>
    </source>
</evidence>
<gene>
    <name evidence="11" type="ORF">EUGRSUZ_I01907</name>
</gene>
<dbReference type="InParanoid" id="A0A059AQN0"/>
<dbReference type="InterPro" id="IPR027417">
    <property type="entry name" value="P-loop_NTPase"/>
</dbReference>
<dbReference type="GO" id="GO:0016887">
    <property type="term" value="F:ATP hydrolysis activity"/>
    <property type="evidence" value="ECO:0007669"/>
    <property type="project" value="InterPro"/>
</dbReference>
<accession>A0A059AQN0</accession>
<name>A0A059AQN0_EUCGR</name>
<dbReference type="GO" id="GO:0006950">
    <property type="term" value="P:response to stress"/>
    <property type="evidence" value="ECO:0007669"/>
    <property type="project" value="UniProtKB-ARBA"/>
</dbReference>
<dbReference type="Pfam" id="PF00004">
    <property type="entry name" value="AAA"/>
    <property type="match status" value="1"/>
</dbReference>